<keyword evidence="2" id="KW-0479">Metal-binding</keyword>
<feature type="domain" description="4Fe-4S ferredoxin-type" evidence="5">
    <location>
        <begin position="1"/>
        <end position="31"/>
    </location>
</feature>
<dbReference type="OrthoDB" id="9794954at2"/>
<dbReference type="PANTHER" id="PTHR43687:SF2">
    <property type="entry name" value="FERREDOXIN 3"/>
    <property type="match status" value="1"/>
</dbReference>
<dbReference type="GO" id="GO:0051539">
    <property type="term" value="F:4 iron, 4 sulfur cluster binding"/>
    <property type="evidence" value="ECO:0007669"/>
    <property type="project" value="UniProtKB-KW"/>
</dbReference>
<evidence type="ECO:0000256" key="3">
    <source>
        <dbReference type="ARBA" id="ARBA00023004"/>
    </source>
</evidence>
<proteinExistence type="predicted"/>
<dbReference type="InterPro" id="IPR017900">
    <property type="entry name" value="4Fe4S_Fe_S_CS"/>
</dbReference>
<feature type="domain" description="4Fe-4S ferredoxin-type" evidence="5">
    <location>
        <begin position="34"/>
        <end position="63"/>
    </location>
</feature>
<dbReference type="RefSeq" id="WP_111960030.1">
    <property type="nucleotide sequence ID" value="NZ_CP036313.1"/>
</dbReference>
<dbReference type="Pfam" id="PF14697">
    <property type="entry name" value="Fer4_21"/>
    <property type="match status" value="1"/>
</dbReference>
<evidence type="ECO:0000256" key="2">
    <source>
        <dbReference type="ARBA" id="ARBA00022723"/>
    </source>
</evidence>
<dbReference type="GO" id="GO:0046872">
    <property type="term" value="F:metal ion binding"/>
    <property type="evidence" value="ECO:0007669"/>
    <property type="project" value="UniProtKB-KW"/>
</dbReference>
<dbReference type="SUPFAM" id="SSF54862">
    <property type="entry name" value="4Fe-4S ferredoxins"/>
    <property type="match status" value="1"/>
</dbReference>
<dbReference type="EMBL" id="QLNI01000056">
    <property type="protein sequence ID" value="RAM00245.1"/>
    <property type="molecule type" value="Genomic_DNA"/>
</dbReference>
<reference evidence="7 8" key="1">
    <citation type="submission" date="2018-06" db="EMBL/GenBank/DDBJ databases">
        <title>Complete Genome Sequence of Desulfobacter hydrogenophilus (DSM3380).</title>
        <authorList>
            <person name="Marietou A."/>
            <person name="Schreiber L."/>
            <person name="Marshall I."/>
            <person name="Jorgensen B."/>
        </authorList>
    </citation>
    <scope>NUCLEOTIDE SEQUENCE [LARGE SCALE GENOMIC DNA]</scope>
    <source>
        <strain evidence="7 8">DSM 3380</strain>
    </source>
</reference>
<dbReference type="EMBL" id="CP036313">
    <property type="protein sequence ID" value="QBH12589.1"/>
    <property type="molecule type" value="Genomic_DNA"/>
</dbReference>
<dbReference type="PANTHER" id="PTHR43687">
    <property type="entry name" value="ADENYLYLSULFATE REDUCTASE, BETA SUBUNIT"/>
    <property type="match status" value="1"/>
</dbReference>
<organism evidence="7 8">
    <name type="scientific">Desulfobacter hydrogenophilus</name>
    <dbReference type="NCBI Taxonomy" id="2291"/>
    <lineage>
        <taxon>Bacteria</taxon>
        <taxon>Pseudomonadati</taxon>
        <taxon>Thermodesulfobacteriota</taxon>
        <taxon>Desulfobacteria</taxon>
        <taxon>Desulfobacterales</taxon>
        <taxon>Desulfobacteraceae</taxon>
        <taxon>Desulfobacter</taxon>
    </lineage>
</organism>
<gene>
    <name evidence="7" type="ORF">DO021_20100</name>
    <name evidence="6" type="ORF">EYB58_06460</name>
</gene>
<protein>
    <submittedName>
        <fullName evidence="6">Ferredoxin family protein</fullName>
    </submittedName>
    <submittedName>
        <fullName evidence="7">[Fe-S]-binding protein</fullName>
    </submittedName>
</protein>
<name>A0A328FAT8_9BACT</name>
<sequence>MPVENIDKDKCIGCGTCIETCPMDVLRLDETSGQSKIVYPQDCQICHLCRIFCPEDAITISPVKYVRPMVGWG</sequence>
<dbReference type="PROSITE" id="PS51379">
    <property type="entry name" value="4FE4S_FER_2"/>
    <property type="match status" value="2"/>
</dbReference>
<dbReference type="Proteomes" id="UP000293902">
    <property type="component" value="Chromosome"/>
</dbReference>
<evidence type="ECO:0000256" key="4">
    <source>
        <dbReference type="ARBA" id="ARBA00023014"/>
    </source>
</evidence>
<evidence type="ECO:0000313" key="8">
    <source>
        <dbReference type="Proteomes" id="UP000248798"/>
    </source>
</evidence>
<keyword evidence="3" id="KW-0408">Iron</keyword>
<dbReference type="AlphaFoldDB" id="A0A328FAT8"/>
<dbReference type="Proteomes" id="UP000248798">
    <property type="component" value="Unassembled WGS sequence"/>
</dbReference>
<evidence type="ECO:0000256" key="1">
    <source>
        <dbReference type="ARBA" id="ARBA00022485"/>
    </source>
</evidence>
<reference evidence="6 9" key="2">
    <citation type="submission" date="2019-02" db="EMBL/GenBank/DDBJ databases">
        <title>Complete genome sequence of Desulfobacter hydrogenophilus AcRS1.</title>
        <authorList>
            <person name="Marietou A."/>
            <person name="Lund M.B."/>
            <person name="Marshall I.P.G."/>
            <person name="Schreiber L."/>
            <person name="Jorgensen B."/>
        </authorList>
    </citation>
    <scope>NUCLEOTIDE SEQUENCE [LARGE SCALE GENOMIC DNA]</scope>
    <source>
        <strain evidence="6 9">AcRS1</strain>
    </source>
</reference>
<dbReference type="Gene3D" id="3.30.70.20">
    <property type="match status" value="1"/>
</dbReference>
<evidence type="ECO:0000259" key="5">
    <source>
        <dbReference type="PROSITE" id="PS51379"/>
    </source>
</evidence>
<evidence type="ECO:0000313" key="7">
    <source>
        <dbReference type="EMBL" id="RAM00245.1"/>
    </source>
</evidence>
<evidence type="ECO:0000313" key="9">
    <source>
        <dbReference type="Proteomes" id="UP000293902"/>
    </source>
</evidence>
<dbReference type="InterPro" id="IPR050572">
    <property type="entry name" value="Fe-S_Ferredoxin"/>
</dbReference>
<evidence type="ECO:0000313" key="6">
    <source>
        <dbReference type="EMBL" id="QBH12589.1"/>
    </source>
</evidence>
<accession>A0A328FAT8</accession>
<keyword evidence="9" id="KW-1185">Reference proteome</keyword>
<keyword evidence="4" id="KW-0411">Iron-sulfur</keyword>
<keyword evidence="1" id="KW-0004">4Fe-4S</keyword>
<dbReference type="InterPro" id="IPR017896">
    <property type="entry name" value="4Fe4S_Fe-S-bd"/>
</dbReference>
<dbReference type="PROSITE" id="PS00198">
    <property type="entry name" value="4FE4S_FER_1"/>
    <property type="match status" value="2"/>
</dbReference>